<evidence type="ECO:0008006" key="3">
    <source>
        <dbReference type="Google" id="ProtNLM"/>
    </source>
</evidence>
<dbReference type="OrthoDB" id="2013972at2759"/>
<dbReference type="Pfam" id="PF13489">
    <property type="entry name" value="Methyltransf_23"/>
    <property type="match status" value="1"/>
</dbReference>
<evidence type="ECO:0000313" key="1">
    <source>
        <dbReference type="EMBL" id="KKA20427.1"/>
    </source>
</evidence>
<keyword evidence="2" id="KW-1185">Reference proteome</keyword>
<dbReference type="EMBL" id="LASV01000260">
    <property type="protein sequence ID" value="KKA20427.1"/>
    <property type="molecule type" value="Genomic_DNA"/>
</dbReference>
<gene>
    <name evidence="1" type="ORF">T310_5546</name>
</gene>
<dbReference type="SUPFAM" id="SSF53335">
    <property type="entry name" value="S-adenosyl-L-methionine-dependent methyltransferases"/>
    <property type="match status" value="1"/>
</dbReference>
<dbReference type="GeneID" id="25317890"/>
<reference evidence="1 2" key="1">
    <citation type="submission" date="2015-04" db="EMBL/GenBank/DDBJ databases">
        <authorList>
            <person name="Heijne W.H."/>
            <person name="Fedorova N.D."/>
            <person name="Nierman W.C."/>
            <person name="Vollebregt A.W."/>
            <person name="Zhao Z."/>
            <person name="Wu L."/>
            <person name="Kumar M."/>
            <person name="Stam H."/>
            <person name="van den Berg M.A."/>
            <person name="Pel H.J."/>
        </authorList>
    </citation>
    <scope>NUCLEOTIDE SEQUENCE [LARGE SCALE GENOMIC DNA]</scope>
    <source>
        <strain evidence="1 2">CBS 393.64</strain>
    </source>
</reference>
<organism evidence="1 2">
    <name type="scientific">Rasamsonia emersonii (strain ATCC 16479 / CBS 393.64 / IMI 116815)</name>
    <dbReference type="NCBI Taxonomy" id="1408163"/>
    <lineage>
        <taxon>Eukaryota</taxon>
        <taxon>Fungi</taxon>
        <taxon>Dikarya</taxon>
        <taxon>Ascomycota</taxon>
        <taxon>Pezizomycotina</taxon>
        <taxon>Eurotiomycetes</taxon>
        <taxon>Eurotiomycetidae</taxon>
        <taxon>Eurotiales</taxon>
        <taxon>Trichocomaceae</taxon>
        <taxon>Rasamsonia</taxon>
    </lineage>
</organism>
<dbReference type="Proteomes" id="UP000053958">
    <property type="component" value="Unassembled WGS sequence"/>
</dbReference>
<dbReference type="Gene3D" id="3.40.50.150">
    <property type="entry name" value="Vaccinia Virus protein VP39"/>
    <property type="match status" value="1"/>
</dbReference>
<protein>
    <recommendedName>
        <fullName evidence="3">S-adenosyl-L-methionine-dependent methyltransferase</fullName>
    </recommendedName>
</protein>
<accession>A0A0F4YQ68</accession>
<name>A0A0F4YQ68_RASE3</name>
<dbReference type="RefSeq" id="XP_013327039.1">
    <property type="nucleotide sequence ID" value="XM_013471585.1"/>
</dbReference>
<dbReference type="CDD" id="cd02440">
    <property type="entry name" value="AdoMet_MTases"/>
    <property type="match status" value="1"/>
</dbReference>
<comment type="caution">
    <text evidence="1">The sequence shown here is derived from an EMBL/GenBank/DDBJ whole genome shotgun (WGS) entry which is preliminary data.</text>
</comment>
<sequence length="316" mass="36602">MTLLQPESFSRRQNPTGTKMVVGTIRILTSLPASGDGSYWGPNDDKDAYHQVITHHLFCLTLKDKLLLAPISNPRHVLDIGTGIGLWATNFADAYPDAEILGTDLSPIWEDAVRPNLRLEVDDCCSKWTYLDEGRQPFDLIHVRCLFGSVEDWPTFYEQSFDHLRPGGYIEQAEMSLVPHSLSGEYSSSLSIFHQWYQFWKQCGVKTGKSWHIADTMQQAMREAGFEDVREVRFKWPIGTWASDARLREIGRWYREFWEVGMEGWIMALSTRYMGWTADQAREFIRKTQEVLRDGEQRIYYEVVIVYGRKPEDSGR</sequence>
<dbReference type="PANTHER" id="PTHR43591">
    <property type="entry name" value="METHYLTRANSFERASE"/>
    <property type="match status" value="1"/>
</dbReference>
<dbReference type="InterPro" id="IPR029063">
    <property type="entry name" value="SAM-dependent_MTases_sf"/>
</dbReference>
<dbReference type="AlphaFoldDB" id="A0A0F4YQ68"/>
<proteinExistence type="predicted"/>
<dbReference type="GO" id="GO:0008168">
    <property type="term" value="F:methyltransferase activity"/>
    <property type="evidence" value="ECO:0007669"/>
    <property type="project" value="TreeGrafter"/>
</dbReference>
<dbReference type="STRING" id="1408163.A0A0F4YQ68"/>
<dbReference type="PANTHER" id="PTHR43591:SF105">
    <property type="entry name" value="METHYLTRANSFERASE DOMAIN-CONTAINING PROTEIN-RELATED"/>
    <property type="match status" value="1"/>
</dbReference>
<evidence type="ECO:0000313" key="2">
    <source>
        <dbReference type="Proteomes" id="UP000053958"/>
    </source>
</evidence>